<evidence type="ECO:0000313" key="2">
    <source>
        <dbReference type="Proteomes" id="UP000789920"/>
    </source>
</evidence>
<evidence type="ECO:0000313" key="1">
    <source>
        <dbReference type="EMBL" id="CAG8532107.1"/>
    </source>
</evidence>
<organism evidence="1 2">
    <name type="scientific">Racocetra persica</name>
    <dbReference type="NCBI Taxonomy" id="160502"/>
    <lineage>
        <taxon>Eukaryota</taxon>
        <taxon>Fungi</taxon>
        <taxon>Fungi incertae sedis</taxon>
        <taxon>Mucoromycota</taxon>
        <taxon>Glomeromycotina</taxon>
        <taxon>Glomeromycetes</taxon>
        <taxon>Diversisporales</taxon>
        <taxon>Gigasporaceae</taxon>
        <taxon>Racocetra</taxon>
    </lineage>
</organism>
<name>A0ACA9LLE6_9GLOM</name>
<accession>A0ACA9LLE6</accession>
<keyword evidence="2" id="KW-1185">Reference proteome</keyword>
<comment type="caution">
    <text evidence="1">The sequence shown here is derived from an EMBL/GenBank/DDBJ whole genome shotgun (WGS) entry which is preliminary data.</text>
</comment>
<gene>
    <name evidence="1" type="ORF">RPERSI_LOCUS3183</name>
</gene>
<sequence length="197" mass="22818">MDRIPYDNTYSPLHQNIIFSEPPSILSSEQNALTTTSPTVVKGNGQLRSRKTVHVSSSCNHNGRYLLQRRRGFSLDSYSYYHRHHPLSNIYSRNDSNYEFFCHAYEPQSPLSLNKKPSFRPRSPKYPIYGYSTSSDDKLYASSSMKLYPDSNMSMGSKVDDEKNKDSESLKYGKDITKKFLFNIESKNEIIYHKKKS</sequence>
<dbReference type="EMBL" id="CAJVQC010003778">
    <property type="protein sequence ID" value="CAG8532107.1"/>
    <property type="molecule type" value="Genomic_DNA"/>
</dbReference>
<protein>
    <submittedName>
        <fullName evidence="1">2673_t:CDS:1</fullName>
    </submittedName>
</protein>
<reference evidence="1" key="1">
    <citation type="submission" date="2021-06" db="EMBL/GenBank/DDBJ databases">
        <authorList>
            <person name="Kallberg Y."/>
            <person name="Tangrot J."/>
            <person name="Rosling A."/>
        </authorList>
    </citation>
    <scope>NUCLEOTIDE SEQUENCE</scope>
    <source>
        <strain evidence="1">MA461A</strain>
    </source>
</reference>
<proteinExistence type="predicted"/>
<dbReference type="Proteomes" id="UP000789920">
    <property type="component" value="Unassembled WGS sequence"/>
</dbReference>